<comment type="function">
    <text evidence="8">Component of the Mediator complex, a coactivator involved in the regulated transcription of nearly all RNA polymerase II-dependent genes. Mediator functions as a bridge to convey information from gene-specific regulatory proteins to the basal RNA polymerase II transcription machinery. Mediator is recruited to promoters by direct interactions with regulatory proteins and serves as a scaffold for the assembly of a functional preinitiation complex with RNA polymerase II and the general transcription factors.</text>
</comment>
<dbReference type="AlphaFoldDB" id="A0A4S4LKT6"/>
<sequence>MSASIAYLCAKTNFEQVSAAIPVTKQRNPEKVDPPDVFEANKKELVGDLVSKAKQIEVLIKSLPTPESEETQALRFQRLEEDMQQANEEYATALNGAKDLHAQISDVLREMLNESELPETMSG</sequence>
<comment type="caution">
    <text evidence="10">The sequence shown here is derived from an EMBL/GenBank/DDBJ whole genome shotgun (WGS) entry which is preliminary data.</text>
</comment>
<dbReference type="Gene3D" id="6.10.280.10">
    <property type="entry name" value="Mediator complex, subunit Med21"/>
    <property type="match status" value="1"/>
</dbReference>
<keyword evidence="5 8" id="KW-0010">Activator</keyword>
<dbReference type="PANTHER" id="PTHR13381:SF0">
    <property type="entry name" value="MEDIATOR OF RNA POLYMERASE II TRANSCRIPTION SUBUNIT 21"/>
    <property type="match status" value="1"/>
</dbReference>
<evidence type="ECO:0000313" key="11">
    <source>
        <dbReference type="Proteomes" id="UP000308199"/>
    </source>
</evidence>
<feature type="coiled-coil region" evidence="9">
    <location>
        <begin position="69"/>
        <end position="103"/>
    </location>
</feature>
<dbReference type="GO" id="GO:0016592">
    <property type="term" value="C:mediator complex"/>
    <property type="evidence" value="ECO:0007669"/>
    <property type="project" value="UniProtKB-UniRule"/>
</dbReference>
<comment type="subunit">
    <text evidence="8">Component of the Mediator complex.</text>
</comment>
<dbReference type="EMBL" id="SGPK01000032">
    <property type="protein sequence ID" value="THH10580.1"/>
    <property type="molecule type" value="Genomic_DNA"/>
</dbReference>
<evidence type="ECO:0000256" key="9">
    <source>
        <dbReference type="SAM" id="Coils"/>
    </source>
</evidence>
<dbReference type="Proteomes" id="UP000308199">
    <property type="component" value="Unassembled WGS sequence"/>
</dbReference>
<evidence type="ECO:0000256" key="1">
    <source>
        <dbReference type="ARBA" id="ARBA00004123"/>
    </source>
</evidence>
<dbReference type="InterPro" id="IPR021384">
    <property type="entry name" value="Mediator_Med21"/>
</dbReference>
<dbReference type="Pfam" id="PF11221">
    <property type="entry name" value="Med21"/>
    <property type="match status" value="1"/>
</dbReference>
<organism evidence="10 11">
    <name type="scientific">Phellinidium pouzarii</name>
    <dbReference type="NCBI Taxonomy" id="167371"/>
    <lineage>
        <taxon>Eukaryota</taxon>
        <taxon>Fungi</taxon>
        <taxon>Dikarya</taxon>
        <taxon>Basidiomycota</taxon>
        <taxon>Agaricomycotina</taxon>
        <taxon>Agaricomycetes</taxon>
        <taxon>Hymenochaetales</taxon>
        <taxon>Hymenochaetaceae</taxon>
        <taxon>Phellinidium</taxon>
    </lineage>
</organism>
<protein>
    <recommendedName>
        <fullName evidence="3 8">Mediator of RNA polymerase II transcription subunit 21</fullName>
    </recommendedName>
</protein>
<gene>
    <name evidence="10" type="ORF">EW145_g1238</name>
</gene>
<evidence type="ECO:0000313" key="10">
    <source>
        <dbReference type="EMBL" id="THH10580.1"/>
    </source>
</evidence>
<evidence type="ECO:0000256" key="4">
    <source>
        <dbReference type="ARBA" id="ARBA00023015"/>
    </source>
</evidence>
<comment type="similarity">
    <text evidence="2 8">Belongs to the Mediator complex subunit 21 family.</text>
</comment>
<dbReference type="SUPFAM" id="SSF140718">
    <property type="entry name" value="Mediator hinge subcomplex-like"/>
    <property type="match status" value="1"/>
</dbReference>
<accession>A0A4S4LKT6</accession>
<dbReference type="PANTHER" id="PTHR13381">
    <property type="entry name" value="RNA POLYMERASE II HOLOENZYME COMPONENT SRB7"/>
    <property type="match status" value="1"/>
</dbReference>
<evidence type="ECO:0000256" key="8">
    <source>
        <dbReference type="RuleBase" id="RU366036"/>
    </source>
</evidence>
<dbReference type="OrthoDB" id="526653at2759"/>
<dbReference type="GO" id="GO:0003712">
    <property type="term" value="F:transcription coregulator activity"/>
    <property type="evidence" value="ECO:0007669"/>
    <property type="project" value="TreeGrafter"/>
</dbReference>
<keyword evidence="6 8" id="KW-0804">Transcription</keyword>
<keyword evidence="4 8" id="KW-0805">Transcription regulation</keyword>
<name>A0A4S4LKT6_9AGAM</name>
<evidence type="ECO:0000256" key="3">
    <source>
        <dbReference type="ARBA" id="ARBA00019691"/>
    </source>
</evidence>
<keyword evidence="11" id="KW-1185">Reference proteome</keyword>
<evidence type="ECO:0000256" key="7">
    <source>
        <dbReference type="ARBA" id="ARBA00023242"/>
    </source>
</evidence>
<dbReference type="InterPro" id="IPR037212">
    <property type="entry name" value="Med7/Med21-like"/>
</dbReference>
<keyword evidence="9" id="KW-0175">Coiled coil</keyword>
<comment type="subcellular location">
    <subcellularLocation>
        <location evidence="1 8">Nucleus</location>
    </subcellularLocation>
</comment>
<dbReference type="GO" id="GO:0006357">
    <property type="term" value="P:regulation of transcription by RNA polymerase II"/>
    <property type="evidence" value="ECO:0007669"/>
    <property type="project" value="TreeGrafter"/>
</dbReference>
<evidence type="ECO:0000256" key="6">
    <source>
        <dbReference type="ARBA" id="ARBA00023163"/>
    </source>
</evidence>
<proteinExistence type="inferred from homology"/>
<reference evidence="10 11" key="1">
    <citation type="submission" date="2019-02" db="EMBL/GenBank/DDBJ databases">
        <title>Genome sequencing of the rare red list fungi Phellinidium pouzarii.</title>
        <authorList>
            <person name="Buettner E."/>
            <person name="Kellner H."/>
        </authorList>
    </citation>
    <scope>NUCLEOTIDE SEQUENCE [LARGE SCALE GENOMIC DNA]</scope>
    <source>
        <strain evidence="10 11">DSM 108285</strain>
    </source>
</reference>
<evidence type="ECO:0000256" key="5">
    <source>
        <dbReference type="ARBA" id="ARBA00023159"/>
    </source>
</evidence>
<evidence type="ECO:0000256" key="2">
    <source>
        <dbReference type="ARBA" id="ARBA00005770"/>
    </source>
</evidence>
<keyword evidence="7 8" id="KW-0539">Nucleus</keyword>